<protein>
    <recommendedName>
        <fullName evidence="2">Methyltransferase domain-containing protein</fullName>
    </recommendedName>
</protein>
<feature type="compositionally biased region" description="Polar residues" evidence="1">
    <location>
        <begin position="40"/>
        <end position="53"/>
    </location>
</feature>
<accession>A0A167LH45</accession>
<dbReference type="InterPro" id="IPR041698">
    <property type="entry name" value="Methyltransf_25"/>
</dbReference>
<dbReference type="InterPro" id="IPR029063">
    <property type="entry name" value="SAM-dependent_MTases_sf"/>
</dbReference>
<organism evidence="3 4">
    <name type="scientific">Phycomyces blakesleeanus (strain ATCC 8743b / DSM 1359 / FGSC 10004 / NBRC 33097 / NRRL 1555)</name>
    <dbReference type="NCBI Taxonomy" id="763407"/>
    <lineage>
        <taxon>Eukaryota</taxon>
        <taxon>Fungi</taxon>
        <taxon>Fungi incertae sedis</taxon>
        <taxon>Mucoromycota</taxon>
        <taxon>Mucoromycotina</taxon>
        <taxon>Mucoromycetes</taxon>
        <taxon>Mucorales</taxon>
        <taxon>Phycomycetaceae</taxon>
        <taxon>Phycomyces</taxon>
    </lineage>
</organism>
<dbReference type="SUPFAM" id="SSF53335">
    <property type="entry name" value="S-adenosyl-L-methionine-dependent methyltransferases"/>
    <property type="match status" value="1"/>
</dbReference>
<dbReference type="GO" id="GO:0008168">
    <property type="term" value="F:methyltransferase activity"/>
    <property type="evidence" value="ECO:0007669"/>
    <property type="project" value="TreeGrafter"/>
</dbReference>
<dbReference type="FunCoup" id="A0A167LH45">
    <property type="interactions" value="3"/>
</dbReference>
<feature type="compositionally biased region" description="Basic residues" evidence="1">
    <location>
        <begin position="7"/>
        <end position="21"/>
    </location>
</feature>
<feature type="region of interest" description="Disordered" evidence="1">
    <location>
        <begin position="1"/>
        <end position="55"/>
    </location>
</feature>
<dbReference type="CDD" id="cd02440">
    <property type="entry name" value="AdoMet_MTases"/>
    <property type="match status" value="1"/>
</dbReference>
<dbReference type="OrthoDB" id="2013972at2759"/>
<evidence type="ECO:0000256" key="1">
    <source>
        <dbReference type="SAM" id="MobiDB-lite"/>
    </source>
</evidence>
<dbReference type="Pfam" id="PF13649">
    <property type="entry name" value="Methyltransf_25"/>
    <property type="match status" value="1"/>
</dbReference>
<dbReference type="PANTHER" id="PTHR43591:SF24">
    <property type="entry name" value="2-METHOXY-6-POLYPRENYL-1,4-BENZOQUINOL METHYLASE, MITOCHONDRIAL"/>
    <property type="match status" value="1"/>
</dbReference>
<reference evidence="4" key="1">
    <citation type="submission" date="2015-06" db="EMBL/GenBank/DDBJ databases">
        <title>Expansion of signal transduction pathways in fungi by whole-genome duplication.</title>
        <authorList>
            <consortium name="DOE Joint Genome Institute"/>
            <person name="Corrochano L.M."/>
            <person name="Kuo A."/>
            <person name="Marcet-Houben M."/>
            <person name="Polaino S."/>
            <person name="Salamov A."/>
            <person name="Villalobos J.M."/>
            <person name="Alvarez M.I."/>
            <person name="Avalos J."/>
            <person name="Benito E.P."/>
            <person name="Benoit I."/>
            <person name="Burger G."/>
            <person name="Camino L.P."/>
            <person name="Canovas D."/>
            <person name="Cerda-Olmedo E."/>
            <person name="Cheng J.-F."/>
            <person name="Dominguez A."/>
            <person name="Elias M."/>
            <person name="Eslava A.P."/>
            <person name="Glaser F."/>
            <person name="Grimwood J."/>
            <person name="Gutierrez G."/>
            <person name="Heitman J."/>
            <person name="Henrissat B."/>
            <person name="Iturriaga E.A."/>
            <person name="Lang B.F."/>
            <person name="Lavin J.L."/>
            <person name="Lee S."/>
            <person name="Li W."/>
            <person name="Lindquist E."/>
            <person name="Lopez-Garcia S."/>
            <person name="Luque E.M."/>
            <person name="Marcos A.T."/>
            <person name="Martin J."/>
            <person name="McCluskey K."/>
            <person name="Medina H.R."/>
            <person name="Miralles-Duran A."/>
            <person name="Miyazaki A."/>
            <person name="Munoz-Torres E."/>
            <person name="Oguiza J.A."/>
            <person name="Ohm R."/>
            <person name="Olmedo M."/>
            <person name="Orejas M."/>
            <person name="Ortiz-Castellanos L."/>
            <person name="Pisabarro A.G."/>
            <person name="Rodriguez-Romero J."/>
            <person name="Ruiz-Herrera J."/>
            <person name="Ruiz-Vazquez R."/>
            <person name="Sanz C."/>
            <person name="Schackwitz W."/>
            <person name="Schmutz J."/>
            <person name="Shahriari M."/>
            <person name="Shelest E."/>
            <person name="Silva-Franco F."/>
            <person name="Soanes D."/>
            <person name="Syed K."/>
            <person name="Tagua V.G."/>
            <person name="Talbot N.J."/>
            <person name="Thon M."/>
            <person name="De vries R.P."/>
            <person name="Wiebenga A."/>
            <person name="Yadav J.S."/>
            <person name="Braun E.L."/>
            <person name="Baker S."/>
            <person name="Garre V."/>
            <person name="Horwitz B."/>
            <person name="Torres-Martinez S."/>
            <person name="Idnurm A."/>
            <person name="Herrera-Estrella A."/>
            <person name="Gabaldon T."/>
            <person name="Grigoriev I.V."/>
        </authorList>
    </citation>
    <scope>NUCLEOTIDE SEQUENCE [LARGE SCALE GENOMIC DNA]</scope>
    <source>
        <strain evidence="4">NRRL 1555(-)</strain>
    </source>
</reference>
<evidence type="ECO:0000313" key="4">
    <source>
        <dbReference type="Proteomes" id="UP000077315"/>
    </source>
</evidence>
<gene>
    <name evidence="3" type="ORF">PHYBLDRAFT_171200</name>
</gene>
<dbReference type="AlphaFoldDB" id="A0A167LH45"/>
<dbReference type="EMBL" id="KV440988">
    <property type="protein sequence ID" value="OAD70447.1"/>
    <property type="molecule type" value="Genomic_DNA"/>
</dbReference>
<evidence type="ECO:0000259" key="2">
    <source>
        <dbReference type="Pfam" id="PF13649"/>
    </source>
</evidence>
<feature type="compositionally biased region" description="Low complexity" evidence="1">
    <location>
        <begin position="22"/>
        <end position="39"/>
    </location>
</feature>
<dbReference type="PANTHER" id="PTHR43591">
    <property type="entry name" value="METHYLTRANSFERASE"/>
    <property type="match status" value="1"/>
</dbReference>
<proteinExistence type="predicted"/>
<dbReference type="Gene3D" id="3.40.50.150">
    <property type="entry name" value="Vaccinia Virus protein VP39"/>
    <property type="match status" value="1"/>
</dbReference>
<dbReference type="RefSeq" id="XP_018288487.1">
    <property type="nucleotide sequence ID" value="XM_018436539.1"/>
</dbReference>
<dbReference type="GeneID" id="28997445"/>
<sequence>MGAKFSTYRRRSHNSHSHNFHLHNSNSNSQSPQSTRPSNESLSPIQSTDSSIVRQGRHFHNTQQSTYWLPNDEEEMDRLVGQHFALKSLFNGNFLDDPEISALFENGCEILDVGCGPGTWIMDVATDFPACQCTGIDMSEVFPNIIRPSNVSFQGGNVLERLPFPDNTFDLVNIRLFILALRKEEWLQVVKEIFRVLKPGGFIQSTECSMLDVGNEFVLHVGAAIIEEMIDRGQEPRILGLFPDVLKEAQFERITQDNRVAHLSKPDHINREFLWDMINIFKSAQAFLSKKLDIPEEKYPGFLQQAYKECQKSPGAEWVLGITVGRKPQL</sequence>
<name>A0A167LH45_PHYB8</name>
<dbReference type="InParanoid" id="A0A167LH45"/>
<feature type="domain" description="Methyltransferase" evidence="2">
    <location>
        <begin position="110"/>
        <end position="201"/>
    </location>
</feature>
<keyword evidence="4" id="KW-1185">Reference proteome</keyword>
<dbReference type="VEuPathDB" id="FungiDB:PHYBLDRAFT_171200"/>
<dbReference type="STRING" id="763407.A0A167LH45"/>
<evidence type="ECO:0000313" key="3">
    <source>
        <dbReference type="EMBL" id="OAD70447.1"/>
    </source>
</evidence>
<dbReference type="Proteomes" id="UP000077315">
    <property type="component" value="Unassembled WGS sequence"/>
</dbReference>